<reference evidence="1" key="1">
    <citation type="submission" date="2021-06" db="EMBL/GenBank/DDBJ databases">
        <authorList>
            <person name="Hodson N. C."/>
            <person name="Mongue J. A."/>
            <person name="Jaron S. K."/>
        </authorList>
    </citation>
    <scope>NUCLEOTIDE SEQUENCE</scope>
</reference>
<protein>
    <submittedName>
        <fullName evidence="1">Uncharacterized protein</fullName>
    </submittedName>
</protein>
<evidence type="ECO:0000313" key="1">
    <source>
        <dbReference type="EMBL" id="CAG7727151.1"/>
    </source>
</evidence>
<gene>
    <name evidence="1" type="ORF">AFUS01_LOCUS16008</name>
</gene>
<dbReference type="AlphaFoldDB" id="A0A8J2KKZ9"/>
<name>A0A8J2KKZ9_9HEXA</name>
<accession>A0A8J2KKZ9</accession>
<sequence length="117" mass="12782">MNFKIFGWRLSATDAEATDNATVGVTAVLMDGAITEIVLVVREIPPVGTSLTRIFLFRTGIFEIVEDIPASTEDSAGEFMNDLSGKFTKIPDTWTEDKAKKINLREHGCGGGEFLNL</sequence>
<comment type="caution">
    <text evidence="1">The sequence shown here is derived from an EMBL/GenBank/DDBJ whole genome shotgun (WGS) entry which is preliminary data.</text>
</comment>
<proteinExistence type="predicted"/>
<evidence type="ECO:0000313" key="2">
    <source>
        <dbReference type="Proteomes" id="UP000708208"/>
    </source>
</evidence>
<organism evidence="1 2">
    <name type="scientific">Allacma fusca</name>
    <dbReference type="NCBI Taxonomy" id="39272"/>
    <lineage>
        <taxon>Eukaryota</taxon>
        <taxon>Metazoa</taxon>
        <taxon>Ecdysozoa</taxon>
        <taxon>Arthropoda</taxon>
        <taxon>Hexapoda</taxon>
        <taxon>Collembola</taxon>
        <taxon>Symphypleona</taxon>
        <taxon>Sminthuridae</taxon>
        <taxon>Allacma</taxon>
    </lineage>
</organism>
<keyword evidence="2" id="KW-1185">Reference proteome</keyword>
<dbReference type="EMBL" id="CAJVCH010144397">
    <property type="protein sequence ID" value="CAG7727151.1"/>
    <property type="molecule type" value="Genomic_DNA"/>
</dbReference>
<dbReference type="Proteomes" id="UP000708208">
    <property type="component" value="Unassembled WGS sequence"/>
</dbReference>